<dbReference type="EMBL" id="LWMS01000031">
    <property type="protein sequence ID" value="PWL08082.1"/>
    <property type="molecule type" value="Genomic_DNA"/>
</dbReference>
<evidence type="ECO:0000313" key="3">
    <source>
        <dbReference type="EMBL" id="PWL08082.1"/>
    </source>
</evidence>
<evidence type="ECO:0000313" key="2">
    <source>
        <dbReference type="EMBL" id="PAV07595.1"/>
    </source>
</evidence>
<protein>
    <submittedName>
        <fullName evidence="2">Uncharacterized protein</fullName>
    </submittedName>
</protein>
<accession>A0A2A2HE08</accession>
<evidence type="ECO:0000313" key="5">
    <source>
        <dbReference type="Proteomes" id="UP000246004"/>
    </source>
</evidence>
<keyword evidence="4" id="KW-1185">Reference proteome</keyword>
<gene>
    <name evidence="2" type="ORF">ASJ82_07935</name>
    <name evidence="3" type="ORF">MSCUN_10130</name>
</gene>
<sequence length="167" mass="18448">MKLKSVTLLLMLLLLTTTIHAHGVDVTADRMVIADENNGVEVKDIADSLGINISVYKFTSEGEVEHQLEHMINNTNKTILITAYQTTAENFIKQHPECENRLLIVNDVNNQTITDALEQLESINTTQLNDETNNTNDSNFSIPLIAGLIIGFIIGLGCGVVLMKRRG</sequence>
<dbReference type="Proteomes" id="UP000246004">
    <property type="component" value="Unassembled WGS sequence"/>
</dbReference>
<keyword evidence="1" id="KW-0472">Membrane</keyword>
<dbReference type="AlphaFoldDB" id="A0A2A2HE08"/>
<proteinExistence type="predicted"/>
<dbReference type="OrthoDB" id="70211at2157"/>
<reference evidence="2 4" key="2">
    <citation type="journal article" date="2017" name="BMC Genomics">
        <title>Genomic analysis of methanogenic archaea reveals a shift towards energy conservation.</title>
        <authorList>
            <person name="Gilmore S.P."/>
            <person name="Henske J.K."/>
            <person name="Sexton J.A."/>
            <person name="Solomon K.V."/>
            <person name="Seppala S."/>
            <person name="Yoo J.I."/>
            <person name="Huyett L.M."/>
            <person name="Pressman A."/>
            <person name="Cogan J.Z."/>
            <person name="Kivenson V."/>
            <person name="Peng X."/>
            <person name="Tan Y."/>
            <person name="Valentine D.L."/>
            <person name="O'Malley M.A."/>
        </authorList>
    </citation>
    <scope>NUCLEOTIDE SEQUENCE [LARGE SCALE GENOMIC DNA]</scope>
    <source>
        <strain evidence="2 4">1R-7</strain>
    </source>
</reference>
<keyword evidence="1" id="KW-1133">Transmembrane helix</keyword>
<dbReference type="Proteomes" id="UP000217528">
    <property type="component" value="Unassembled WGS sequence"/>
</dbReference>
<evidence type="ECO:0000256" key="1">
    <source>
        <dbReference type="SAM" id="Phobius"/>
    </source>
</evidence>
<feature type="transmembrane region" description="Helical" evidence="1">
    <location>
        <begin position="140"/>
        <end position="163"/>
    </location>
</feature>
<reference evidence="3 5" key="1">
    <citation type="submission" date="2016-04" db="EMBL/GenBank/DDBJ databases">
        <title>Genome sequence of Methanosphaera cuniculi DSM 4103.</title>
        <authorList>
            <person name="Poehlein A."/>
            <person name="Seedorf H."/>
            <person name="Daniel R."/>
        </authorList>
    </citation>
    <scope>NUCLEOTIDE SEQUENCE [LARGE SCALE GENOMIC DNA]</scope>
    <source>
        <strain evidence="3 5">DSM 4103</strain>
    </source>
</reference>
<name>A0A2A2HE08_9EURY</name>
<keyword evidence="1" id="KW-0812">Transmembrane</keyword>
<dbReference type="EMBL" id="LMVN01000011">
    <property type="protein sequence ID" value="PAV07595.1"/>
    <property type="molecule type" value="Genomic_DNA"/>
</dbReference>
<comment type="caution">
    <text evidence="2">The sequence shown here is derived from an EMBL/GenBank/DDBJ whole genome shotgun (WGS) entry which is preliminary data.</text>
</comment>
<organism evidence="2 4">
    <name type="scientific">Methanosphaera cuniculi</name>
    <dbReference type="NCBI Taxonomy" id="1077256"/>
    <lineage>
        <taxon>Archaea</taxon>
        <taxon>Methanobacteriati</taxon>
        <taxon>Methanobacteriota</taxon>
        <taxon>Methanomada group</taxon>
        <taxon>Methanobacteria</taxon>
        <taxon>Methanobacteriales</taxon>
        <taxon>Methanobacteriaceae</taxon>
        <taxon>Methanosphaera</taxon>
    </lineage>
</organism>
<dbReference type="RefSeq" id="WP_095608481.1">
    <property type="nucleotide sequence ID" value="NZ_LMVN01000011.1"/>
</dbReference>
<evidence type="ECO:0000313" key="4">
    <source>
        <dbReference type="Proteomes" id="UP000217528"/>
    </source>
</evidence>